<name>A0AAD8BCM5_BIOPF</name>
<comment type="caution">
    <text evidence="2">The sequence shown here is derived from an EMBL/GenBank/DDBJ whole genome shotgun (WGS) entry which is preliminary data.</text>
</comment>
<proteinExistence type="predicted"/>
<evidence type="ECO:0000313" key="3">
    <source>
        <dbReference type="Proteomes" id="UP001233172"/>
    </source>
</evidence>
<dbReference type="EMBL" id="JASAOG010000104">
    <property type="protein sequence ID" value="KAK0051429.1"/>
    <property type="molecule type" value="Genomic_DNA"/>
</dbReference>
<keyword evidence="3" id="KW-1185">Reference proteome</keyword>
<sequence length="83" mass="9416">MFPLFVSSLMVTTATLGLYNAARFKSATQSTTYLPYYASLAVDGYDDPDGTHGHCQHTQQELRPWWMVDLRGLFVVEQIKLTN</sequence>
<accession>A0AAD8BCM5</accession>
<feature type="non-terminal residue" evidence="2">
    <location>
        <position position="83"/>
    </location>
</feature>
<dbReference type="Gene3D" id="2.60.120.260">
    <property type="entry name" value="Galactose-binding domain-like"/>
    <property type="match status" value="1"/>
</dbReference>
<dbReference type="PANTHER" id="PTHR45713:SF6">
    <property type="entry name" value="F5_8 TYPE C DOMAIN-CONTAINING PROTEIN"/>
    <property type="match status" value="1"/>
</dbReference>
<reference evidence="2" key="1">
    <citation type="journal article" date="2023" name="PLoS Negl. Trop. Dis.">
        <title>A genome sequence for Biomphalaria pfeifferi, the major vector snail for the human-infecting parasite Schistosoma mansoni.</title>
        <authorList>
            <person name="Bu L."/>
            <person name="Lu L."/>
            <person name="Laidemitt M.R."/>
            <person name="Zhang S.M."/>
            <person name="Mutuku M."/>
            <person name="Mkoji G."/>
            <person name="Steinauer M."/>
            <person name="Loker E.S."/>
        </authorList>
    </citation>
    <scope>NUCLEOTIDE SEQUENCE</scope>
    <source>
        <strain evidence="2">KasaAsao</strain>
    </source>
</reference>
<dbReference type="InterPro" id="IPR008979">
    <property type="entry name" value="Galactose-bd-like_sf"/>
</dbReference>
<dbReference type="InterPro" id="IPR051941">
    <property type="entry name" value="BG_Antigen-Binding_Lectin"/>
</dbReference>
<dbReference type="SUPFAM" id="SSF49785">
    <property type="entry name" value="Galactose-binding domain-like"/>
    <property type="match status" value="1"/>
</dbReference>
<keyword evidence="1" id="KW-0732">Signal</keyword>
<gene>
    <name evidence="2" type="ORF">Bpfe_019203</name>
</gene>
<organism evidence="2 3">
    <name type="scientific">Biomphalaria pfeifferi</name>
    <name type="common">Bloodfluke planorb</name>
    <name type="synonym">Freshwater snail</name>
    <dbReference type="NCBI Taxonomy" id="112525"/>
    <lineage>
        <taxon>Eukaryota</taxon>
        <taxon>Metazoa</taxon>
        <taxon>Spiralia</taxon>
        <taxon>Lophotrochozoa</taxon>
        <taxon>Mollusca</taxon>
        <taxon>Gastropoda</taxon>
        <taxon>Heterobranchia</taxon>
        <taxon>Euthyneura</taxon>
        <taxon>Panpulmonata</taxon>
        <taxon>Hygrophila</taxon>
        <taxon>Lymnaeoidea</taxon>
        <taxon>Planorbidae</taxon>
        <taxon>Biomphalaria</taxon>
    </lineage>
</organism>
<reference evidence="2" key="2">
    <citation type="submission" date="2023-04" db="EMBL/GenBank/DDBJ databases">
        <authorList>
            <person name="Bu L."/>
            <person name="Lu L."/>
            <person name="Laidemitt M.R."/>
            <person name="Zhang S.M."/>
            <person name="Mutuku M."/>
            <person name="Mkoji G."/>
            <person name="Steinauer M."/>
            <person name="Loker E.S."/>
        </authorList>
    </citation>
    <scope>NUCLEOTIDE SEQUENCE</scope>
    <source>
        <strain evidence="2">KasaAsao</strain>
        <tissue evidence="2">Whole Snail</tissue>
    </source>
</reference>
<dbReference type="PANTHER" id="PTHR45713">
    <property type="entry name" value="FTP DOMAIN-CONTAINING PROTEIN"/>
    <property type="match status" value="1"/>
</dbReference>
<dbReference type="Proteomes" id="UP001233172">
    <property type="component" value="Unassembled WGS sequence"/>
</dbReference>
<protein>
    <submittedName>
        <fullName evidence="2">Fucolectin-5</fullName>
    </submittedName>
</protein>
<dbReference type="AlphaFoldDB" id="A0AAD8BCM5"/>
<evidence type="ECO:0000256" key="1">
    <source>
        <dbReference type="SAM" id="SignalP"/>
    </source>
</evidence>
<evidence type="ECO:0000313" key="2">
    <source>
        <dbReference type="EMBL" id="KAK0051429.1"/>
    </source>
</evidence>
<feature type="chain" id="PRO_5042282296" evidence="1">
    <location>
        <begin position="18"/>
        <end position="83"/>
    </location>
</feature>
<feature type="signal peptide" evidence="1">
    <location>
        <begin position="1"/>
        <end position="17"/>
    </location>
</feature>